<evidence type="ECO:0000313" key="2">
    <source>
        <dbReference type="Proteomes" id="UP000326509"/>
    </source>
</evidence>
<keyword evidence="2" id="KW-1185">Reference proteome</keyword>
<sequence length="455" mass="48573">MGIGTTIPDPSALLELDSDEHGFLTPRMSTSLRNSISSPAKGLLVFDTDENVFYFFNGTIWEPIASSDKRDNYKLVKDISDLADELSGGTYILDENFMYEINGTILVDNPIDINGAYIRGHDTGEDILQNNSGGTLFVGNKGGRMKDILIMGNGQQVFDITGTGVENVILYSVVIVGASSVGSLNMLNTLYCEVLQIISCSNGISSNTVNNFYLDKGFFDASNSGTYLTLSGTFNNVQLANGRVVVDTGETGLDVLANPTITISASLSEISFAGDGTRVRAYTSGTYPGYNFTNEWDVNCPGIPIETDGTATGDINLDTAVGSGEITTFADNLTPTKILGTTTNNNLFRFSASGNNRIIYNGLKKRFFNISASISCQSANSGIYIFYLAKGSGAGAASILPETKVYRRFSSGSDIGGATAIGTIEMEPGDYVEVWAQRYSGTSNLLTVSLNLVAN</sequence>
<gene>
    <name evidence="1" type="ORF">ULMA_25470</name>
</gene>
<reference evidence="1 2" key="1">
    <citation type="submission" date="2019-08" db="EMBL/GenBank/DDBJ databases">
        <title>Draft genome sequence of Ulvibacter marinus type strain NBRC 109484.</title>
        <authorList>
            <person name="Kawano K."/>
            <person name="Ushijima N."/>
            <person name="Kihara M."/>
            <person name="Itoh H."/>
        </authorList>
    </citation>
    <scope>NUCLEOTIDE SEQUENCE [LARGE SCALE GENOMIC DNA]</scope>
    <source>
        <strain evidence="1 2">NBRC 109484</strain>
    </source>
</reference>
<dbReference type="RefSeq" id="WP_151674873.1">
    <property type="nucleotide sequence ID" value="NZ_BKCG01000007.1"/>
</dbReference>
<dbReference type="Proteomes" id="UP000326509">
    <property type="component" value="Unassembled WGS sequence"/>
</dbReference>
<protein>
    <submittedName>
        <fullName evidence="1">Uncharacterized protein</fullName>
    </submittedName>
</protein>
<evidence type="ECO:0000313" key="1">
    <source>
        <dbReference type="EMBL" id="GER60439.1"/>
    </source>
</evidence>
<dbReference type="EMBL" id="BKCG01000007">
    <property type="protein sequence ID" value="GER60439.1"/>
    <property type="molecule type" value="Genomic_DNA"/>
</dbReference>
<organism evidence="1 2">
    <name type="scientific">Patiriisocius marinus</name>
    <dbReference type="NCBI Taxonomy" id="1397112"/>
    <lineage>
        <taxon>Bacteria</taxon>
        <taxon>Pseudomonadati</taxon>
        <taxon>Bacteroidota</taxon>
        <taxon>Flavobacteriia</taxon>
        <taxon>Flavobacteriales</taxon>
        <taxon>Flavobacteriaceae</taxon>
        <taxon>Patiriisocius</taxon>
    </lineage>
</organism>
<proteinExistence type="predicted"/>
<dbReference type="AlphaFoldDB" id="A0A5J4IRF0"/>
<dbReference type="OrthoDB" id="581140at2"/>
<name>A0A5J4IRF0_9FLAO</name>
<comment type="caution">
    <text evidence="1">The sequence shown here is derived from an EMBL/GenBank/DDBJ whole genome shotgun (WGS) entry which is preliminary data.</text>
</comment>
<accession>A0A5J4IRF0</accession>